<evidence type="ECO:0000313" key="9">
    <source>
        <dbReference type="Proteomes" id="UP000604825"/>
    </source>
</evidence>
<dbReference type="PANTHER" id="PTHR31391:SF162">
    <property type="entry name" value="B3 DOMAIN-CONTAINING PROTEIN"/>
    <property type="match status" value="1"/>
</dbReference>
<organism evidence="8 9">
    <name type="scientific">Miscanthus lutarioriparius</name>
    <dbReference type="NCBI Taxonomy" id="422564"/>
    <lineage>
        <taxon>Eukaryota</taxon>
        <taxon>Viridiplantae</taxon>
        <taxon>Streptophyta</taxon>
        <taxon>Embryophyta</taxon>
        <taxon>Tracheophyta</taxon>
        <taxon>Spermatophyta</taxon>
        <taxon>Magnoliopsida</taxon>
        <taxon>Liliopsida</taxon>
        <taxon>Poales</taxon>
        <taxon>Poaceae</taxon>
        <taxon>PACMAD clade</taxon>
        <taxon>Panicoideae</taxon>
        <taxon>Andropogonodae</taxon>
        <taxon>Andropogoneae</taxon>
        <taxon>Saccharinae</taxon>
        <taxon>Miscanthus</taxon>
    </lineage>
</organism>
<dbReference type="SUPFAM" id="SSF101936">
    <property type="entry name" value="DNA-binding pseudobarrel domain"/>
    <property type="match status" value="2"/>
</dbReference>
<keyword evidence="2" id="KW-0805">Transcription regulation</keyword>
<dbReference type="Pfam" id="PF02362">
    <property type="entry name" value="B3"/>
    <property type="match status" value="1"/>
</dbReference>
<feature type="domain" description="TF-B3" evidence="7">
    <location>
        <begin position="327"/>
        <end position="420"/>
    </location>
</feature>
<evidence type="ECO:0000313" key="8">
    <source>
        <dbReference type="EMBL" id="CAD6243773.1"/>
    </source>
</evidence>
<evidence type="ECO:0000259" key="7">
    <source>
        <dbReference type="PROSITE" id="PS50863"/>
    </source>
</evidence>
<protein>
    <recommendedName>
        <fullName evidence="7">TF-B3 domain-containing protein</fullName>
    </recommendedName>
</protein>
<gene>
    <name evidence="8" type="ORF">NCGR_LOCUS28740</name>
</gene>
<dbReference type="GO" id="GO:0005634">
    <property type="term" value="C:nucleus"/>
    <property type="evidence" value="ECO:0007669"/>
    <property type="project" value="UniProtKB-SubCell"/>
</dbReference>
<feature type="compositionally biased region" description="Basic and acidic residues" evidence="6">
    <location>
        <begin position="893"/>
        <end position="904"/>
    </location>
</feature>
<reference evidence="8" key="1">
    <citation type="submission" date="2020-10" db="EMBL/GenBank/DDBJ databases">
        <authorList>
            <person name="Han B."/>
            <person name="Lu T."/>
            <person name="Zhao Q."/>
            <person name="Huang X."/>
            <person name="Zhao Y."/>
        </authorList>
    </citation>
    <scope>NUCLEOTIDE SEQUENCE</scope>
</reference>
<proteinExistence type="predicted"/>
<keyword evidence="5" id="KW-0539">Nucleus</keyword>
<feature type="compositionally biased region" description="Basic and acidic residues" evidence="6">
    <location>
        <begin position="169"/>
        <end position="201"/>
    </location>
</feature>
<dbReference type="OrthoDB" id="635132at2759"/>
<evidence type="ECO:0000256" key="1">
    <source>
        <dbReference type="ARBA" id="ARBA00004123"/>
    </source>
</evidence>
<dbReference type="AlphaFoldDB" id="A0A811PLA5"/>
<evidence type="ECO:0000256" key="4">
    <source>
        <dbReference type="ARBA" id="ARBA00023163"/>
    </source>
</evidence>
<keyword evidence="9" id="KW-1185">Reference proteome</keyword>
<sequence length="1031" mass="114916">MIGSAPDSARRKPSHGSANDEVRDGGTVVKNTKRSADAFTEKRKKKEHLCSSNHGKDRDIRNGDQRIKKSRVPAALCEKGREKDGLNKTNSKKMVGVDLDKKKTITSNDYSKVEGKKKVNTASLEKERKKKLPNASTRKNTRRDDGEGGRIMSNSDTKVKSKKVSTTLSEKEKNKEKLNKTHREKKMQAADSKMRNHDSGVNKKKVSTKFCDKEKKRKRPNNTNSEKETAPITSAVKEKKMRTTESMEIKMRHDRQNRRNVPLDVSNEKMDISSHSNYKIGKRKLLHTQLKKKKRMQCNDSDKKIHGAKVKEMKIFSCGKEKVNQASFAFFKVMCNNFEKFLVIPLTVAPRLEYLTNHLVFLKDSKGKCSVVMVSKVAGSLTFDQGWDIFVSNHLIKWGEFLLFEYIAESTFSVRVFGTDSSERLYFNAESTTKGERKKQTWSNMSPDDLVFNDGSSENIDNGNYVSGENPRTKVPQTGHVTYNTKKDPKPVEHVVGSGLVAQDNNGNLIDPQCKTKGTSPLCSKGKTLIMLIDSEDSEPLEHENGDTMKLATSGADSDTSLVAVNTNEDPIRAQSGIGNGPSVVLADEKGSSPEIECGTKSISATCSEGKTRSQIIITATALLDLHDSDEDLGRKQRTNAIPLDSITTVVDYHNHSKTNIIQNFYRKYEAPGGFRCLEKWRKDVVNNQASLDCTVPIKPENPQKNDSMLVDGYGSIELNPVDEYICSEGNHECVQPIFTMPIKEPSSADRVTNCGHDGIEIDYSINEKDGGASVLLEAKGERLEPMGSIVHSQSNNVPLCANPVVRGKDGAPGLTPIGSEGSCAFIESMLTGPIEKTSSPDEISKCSSSTIEIEHNVNGKGTTVQFEIQMDQVEPVRSSVRSKSCNIVLRANESEHRSSEQEGRMSSNTEVPEPLLPMKDEILKLDCHSPPEINSQLCIPDTTQKWLDLSKSLSSAVRQRRHHWDVIMLKDPMKRLWPIIYHDSPIFVGFTAGWKYFVAANNLETGDVCELIKESDDDEPVYSVRMRGKI</sequence>
<keyword evidence="3" id="KW-0238">DNA-binding</keyword>
<dbReference type="EMBL" id="CAJGYO010000007">
    <property type="protein sequence ID" value="CAD6243773.1"/>
    <property type="molecule type" value="Genomic_DNA"/>
</dbReference>
<evidence type="ECO:0000256" key="5">
    <source>
        <dbReference type="ARBA" id="ARBA00023242"/>
    </source>
</evidence>
<dbReference type="CDD" id="cd10017">
    <property type="entry name" value="B3_DNA"/>
    <property type="match status" value="2"/>
</dbReference>
<dbReference type="InterPro" id="IPR015300">
    <property type="entry name" value="DNA-bd_pseudobarrel_sf"/>
</dbReference>
<name>A0A811PLA5_9POAL</name>
<dbReference type="SMART" id="SM01019">
    <property type="entry name" value="B3"/>
    <property type="match status" value="2"/>
</dbReference>
<dbReference type="PANTHER" id="PTHR31391">
    <property type="entry name" value="B3 DOMAIN-CONTAINING PROTEIN OS11G0197600-RELATED"/>
    <property type="match status" value="1"/>
</dbReference>
<dbReference type="GO" id="GO:0003677">
    <property type="term" value="F:DNA binding"/>
    <property type="evidence" value="ECO:0007669"/>
    <property type="project" value="UniProtKB-KW"/>
</dbReference>
<dbReference type="InterPro" id="IPR044837">
    <property type="entry name" value="REM16-like"/>
</dbReference>
<feature type="domain" description="TF-B3" evidence="7">
    <location>
        <begin position="968"/>
        <end position="1029"/>
    </location>
</feature>
<comment type="subcellular location">
    <subcellularLocation>
        <location evidence="1">Nucleus</location>
    </subcellularLocation>
</comment>
<evidence type="ECO:0000256" key="6">
    <source>
        <dbReference type="SAM" id="MobiDB-lite"/>
    </source>
</evidence>
<dbReference type="Proteomes" id="UP000604825">
    <property type="component" value="Unassembled WGS sequence"/>
</dbReference>
<dbReference type="PROSITE" id="PS50863">
    <property type="entry name" value="B3"/>
    <property type="match status" value="2"/>
</dbReference>
<feature type="compositionally biased region" description="Basic and acidic residues" evidence="6">
    <location>
        <begin position="54"/>
        <end position="67"/>
    </location>
</feature>
<comment type="caution">
    <text evidence="8">The sequence shown here is derived from an EMBL/GenBank/DDBJ whole genome shotgun (WGS) entry which is preliminary data.</text>
</comment>
<evidence type="ECO:0000256" key="2">
    <source>
        <dbReference type="ARBA" id="ARBA00023015"/>
    </source>
</evidence>
<evidence type="ECO:0000256" key="3">
    <source>
        <dbReference type="ARBA" id="ARBA00023125"/>
    </source>
</evidence>
<dbReference type="InterPro" id="IPR003340">
    <property type="entry name" value="B3_DNA-bd"/>
</dbReference>
<feature type="region of interest" description="Disordered" evidence="6">
    <location>
        <begin position="1"/>
        <end position="231"/>
    </location>
</feature>
<feature type="region of interest" description="Disordered" evidence="6">
    <location>
        <begin position="892"/>
        <end position="913"/>
    </location>
</feature>
<dbReference type="Gene3D" id="2.40.330.10">
    <property type="entry name" value="DNA-binding pseudobarrel domain"/>
    <property type="match status" value="2"/>
</dbReference>
<keyword evidence="4" id="KW-0804">Transcription</keyword>
<accession>A0A811PLA5</accession>